<comment type="pathway">
    <text evidence="2">Cofactor biosynthesis; tetrahydrofolate biosynthesis; 2-amino-4-hydroxy-6-hydroxymethyl-7,8-dihydropteridine diphosphate from 7,8-dihydroneopterin triphosphate: step 4/4.</text>
</comment>
<keyword evidence="5" id="KW-0547">Nucleotide-binding</keyword>
<evidence type="ECO:0000259" key="9">
    <source>
        <dbReference type="PROSITE" id="PS00794"/>
    </source>
</evidence>
<dbReference type="GO" id="GO:0046654">
    <property type="term" value="P:tetrahydrofolate biosynthetic process"/>
    <property type="evidence" value="ECO:0007669"/>
    <property type="project" value="UniProtKB-UniPathway"/>
</dbReference>
<dbReference type="Pfam" id="PF01288">
    <property type="entry name" value="HPPK"/>
    <property type="match status" value="1"/>
</dbReference>
<dbReference type="GO" id="GO:0046656">
    <property type="term" value="P:folic acid biosynthetic process"/>
    <property type="evidence" value="ECO:0007669"/>
    <property type="project" value="UniProtKB-KW"/>
</dbReference>
<dbReference type="EC" id="2.7.6.3" evidence="3"/>
<evidence type="ECO:0000313" key="10">
    <source>
        <dbReference type="EMBL" id="ETA80843.1"/>
    </source>
</evidence>
<evidence type="ECO:0000256" key="1">
    <source>
        <dbReference type="ARBA" id="ARBA00000198"/>
    </source>
</evidence>
<dbReference type="PANTHER" id="PTHR43071">
    <property type="entry name" value="2-AMINO-4-HYDROXY-6-HYDROXYMETHYLDIHYDROPTERIDINE PYROPHOSPHOKINASE"/>
    <property type="match status" value="1"/>
</dbReference>
<evidence type="ECO:0000256" key="8">
    <source>
        <dbReference type="ARBA" id="ARBA00022909"/>
    </source>
</evidence>
<organism evidence="10 11">
    <name type="scientific">Youngiibacter fragilis 232.1</name>
    <dbReference type="NCBI Taxonomy" id="994573"/>
    <lineage>
        <taxon>Bacteria</taxon>
        <taxon>Bacillati</taxon>
        <taxon>Bacillota</taxon>
        <taxon>Clostridia</taxon>
        <taxon>Eubacteriales</taxon>
        <taxon>Clostridiaceae</taxon>
        <taxon>Youngiibacter</taxon>
    </lineage>
</organism>
<evidence type="ECO:0000256" key="7">
    <source>
        <dbReference type="ARBA" id="ARBA00022840"/>
    </source>
</evidence>
<dbReference type="EMBL" id="AXUN02000172">
    <property type="protein sequence ID" value="ETA80843.1"/>
    <property type="molecule type" value="Genomic_DNA"/>
</dbReference>
<reference evidence="10 11" key="1">
    <citation type="journal article" date="2014" name="Genome Announc.">
        <title>Genome Sequence of Youngiibacter fragilis, the Type Strain of the Genus Youngiibacter.</title>
        <authorList>
            <person name="Wawrik C.B."/>
            <person name="Callaghan A.V."/>
            <person name="Stamps B.W."/>
            <person name="Wawrik B."/>
        </authorList>
    </citation>
    <scope>NUCLEOTIDE SEQUENCE [LARGE SCALE GENOMIC DNA]</scope>
    <source>
        <strain evidence="10 11">232.1</strain>
    </source>
</reference>
<comment type="caution">
    <text evidence="10">The sequence shown here is derived from an EMBL/GenBank/DDBJ whole genome shotgun (WGS) entry which is preliminary data.</text>
</comment>
<dbReference type="OrthoDB" id="9808041at2"/>
<dbReference type="GO" id="GO:0016301">
    <property type="term" value="F:kinase activity"/>
    <property type="evidence" value="ECO:0007669"/>
    <property type="project" value="UniProtKB-KW"/>
</dbReference>
<keyword evidence="7" id="KW-0067">ATP-binding</keyword>
<keyword evidence="4" id="KW-0808">Transferase</keyword>
<dbReference type="UniPathway" id="UPA00077">
    <property type="reaction ID" value="UER00155"/>
</dbReference>
<dbReference type="eggNOG" id="COG0801">
    <property type="taxonomic scope" value="Bacteria"/>
</dbReference>
<dbReference type="RefSeq" id="WP_023387596.1">
    <property type="nucleotide sequence ID" value="NZ_AXUN02000172.1"/>
</dbReference>
<evidence type="ECO:0000256" key="4">
    <source>
        <dbReference type="ARBA" id="ARBA00022679"/>
    </source>
</evidence>
<dbReference type="PROSITE" id="PS00794">
    <property type="entry name" value="HPPK"/>
    <property type="match status" value="1"/>
</dbReference>
<keyword evidence="11" id="KW-1185">Reference proteome</keyword>
<feature type="domain" description="7,8-dihydro-6-hydroxymethylpterin-pyrophosphokinase" evidence="9">
    <location>
        <begin position="86"/>
        <end position="97"/>
    </location>
</feature>
<name>V7I4N1_9CLOT</name>
<dbReference type="CDD" id="cd00483">
    <property type="entry name" value="HPPK"/>
    <property type="match status" value="1"/>
</dbReference>
<dbReference type="GO" id="GO:0005524">
    <property type="term" value="F:ATP binding"/>
    <property type="evidence" value="ECO:0007669"/>
    <property type="project" value="UniProtKB-KW"/>
</dbReference>
<protein>
    <recommendedName>
        <fullName evidence="3">2-amino-4-hydroxy-6-hydroxymethyldihydropteridine diphosphokinase</fullName>
        <ecNumber evidence="3">2.7.6.3</ecNumber>
    </recommendedName>
</protein>
<dbReference type="SUPFAM" id="SSF55083">
    <property type="entry name" value="6-hydroxymethyl-7,8-dihydropterin pyrophosphokinase, HPPK"/>
    <property type="match status" value="1"/>
</dbReference>
<comment type="catalytic activity">
    <reaction evidence="1">
        <text>6-hydroxymethyl-7,8-dihydropterin + ATP = (7,8-dihydropterin-6-yl)methyl diphosphate + AMP + H(+)</text>
        <dbReference type="Rhea" id="RHEA:11412"/>
        <dbReference type="ChEBI" id="CHEBI:15378"/>
        <dbReference type="ChEBI" id="CHEBI:30616"/>
        <dbReference type="ChEBI" id="CHEBI:44841"/>
        <dbReference type="ChEBI" id="CHEBI:72950"/>
        <dbReference type="ChEBI" id="CHEBI:456215"/>
        <dbReference type="EC" id="2.7.6.3"/>
    </reaction>
</comment>
<dbReference type="InterPro" id="IPR000550">
    <property type="entry name" value="Hppk"/>
</dbReference>
<accession>V7I4N1</accession>
<keyword evidence="6 10" id="KW-0418">Kinase</keyword>
<evidence type="ECO:0000256" key="3">
    <source>
        <dbReference type="ARBA" id="ARBA00013253"/>
    </source>
</evidence>
<dbReference type="Gene3D" id="3.30.70.560">
    <property type="entry name" value="7,8-Dihydro-6-hydroxymethylpterin-pyrophosphokinase HPPK"/>
    <property type="match status" value="1"/>
</dbReference>
<gene>
    <name evidence="10" type="ORF">T472_0209720</name>
</gene>
<dbReference type="InterPro" id="IPR035907">
    <property type="entry name" value="Hppk_sf"/>
</dbReference>
<evidence type="ECO:0000256" key="5">
    <source>
        <dbReference type="ARBA" id="ARBA00022741"/>
    </source>
</evidence>
<dbReference type="GO" id="GO:0003848">
    <property type="term" value="F:2-amino-4-hydroxy-6-hydroxymethyldihydropteridine diphosphokinase activity"/>
    <property type="evidence" value="ECO:0007669"/>
    <property type="project" value="UniProtKB-EC"/>
</dbReference>
<evidence type="ECO:0000256" key="6">
    <source>
        <dbReference type="ARBA" id="ARBA00022777"/>
    </source>
</evidence>
<dbReference type="Proteomes" id="UP000017747">
    <property type="component" value="Unassembled WGS sequence"/>
</dbReference>
<dbReference type="PANTHER" id="PTHR43071:SF1">
    <property type="entry name" value="2-AMINO-4-HYDROXY-6-HYDROXYMETHYLDIHYDROPTERIDINE PYROPHOSPHOKINASE"/>
    <property type="match status" value="1"/>
</dbReference>
<dbReference type="AlphaFoldDB" id="V7I4N1"/>
<dbReference type="NCBIfam" id="TIGR01498">
    <property type="entry name" value="folK"/>
    <property type="match status" value="1"/>
</dbReference>
<sequence>MSKVYLSLGTNMGDRLENLRAALELLDENLHIGKVSSVYETEPWGFEDQDRFLNIAASGDTDLSPEELLSFTQGIEASMKRVKTVRYGPRVIDVDILLYEGVKMDTERLTIPHPRIRERAFVLVPLMEIAEDDVIPGESISALLKETGSEGVVCIGEAPWKG</sequence>
<dbReference type="STRING" id="994573.T472_0209720"/>
<evidence type="ECO:0000313" key="11">
    <source>
        <dbReference type="Proteomes" id="UP000017747"/>
    </source>
</evidence>
<proteinExistence type="predicted"/>
<dbReference type="PATRIC" id="fig|994573.3.peg.1809"/>
<keyword evidence="8" id="KW-0289">Folate biosynthesis</keyword>
<evidence type="ECO:0000256" key="2">
    <source>
        <dbReference type="ARBA" id="ARBA00005051"/>
    </source>
</evidence>